<feature type="compositionally biased region" description="Polar residues" evidence="1">
    <location>
        <begin position="161"/>
        <end position="175"/>
    </location>
</feature>
<dbReference type="PROSITE" id="PS50010">
    <property type="entry name" value="DH_2"/>
    <property type="match status" value="1"/>
</dbReference>
<dbReference type="EMBL" id="PYSW02000064">
    <property type="protein sequence ID" value="KAG2372929.1"/>
    <property type="molecule type" value="Genomic_DNA"/>
</dbReference>
<keyword evidence="4" id="KW-1185">Reference proteome</keyword>
<dbReference type="Proteomes" id="UP000816034">
    <property type="component" value="Unassembled WGS sequence"/>
</dbReference>
<dbReference type="GeneID" id="68105504"/>
<organism evidence="3 4">
    <name type="scientific">Naegleria lovaniensis</name>
    <name type="common">Amoeba</name>
    <dbReference type="NCBI Taxonomy" id="51637"/>
    <lineage>
        <taxon>Eukaryota</taxon>
        <taxon>Discoba</taxon>
        <taxon>Heterolobosea</taxon>
        <taxon>Tetramitia</taxon>
        <taxon>Eutetramitia</taxon>
        <taxon>Vahlkampfiidae</taxon>
        <taxon>Naegleria</taxon>
    </lineage>
</organism>
<evidence type="ECO:0000313" key="4">
    <source>
        <dbReference type="Proteomes" id="UP000816034"/>
    </source>
</evidence>
<reference evidence="3 4" key="1">
    <citation type="journal article" date="2018" name="BMC Genomics">
        <title>The genome of Naegleria lovaniensis, the basis for a comparative approach to unravel pathogenicity factors of the human pathogenic amoeba N. fowleri.</title>
        <authorList>
            <person name="Liechti N."/>
            <person name="Schurch N."/>
            <person name="Bruggmann R."/>
            <person name="Wittwer M."/>
        </authorList>
    </citation>
    <scope>NUCLEOTIDE SEQUENCE [LARGE SCALE GENOMIC DNA]</scope>
    <source>
        <strain evidence="3 4">ATCC 30569</strain>
    </source>
</reference>
<proteinExistence type="predicted"/>
<dbReference type="GO" id="GO:0005085">
    <property type="term" value="F:guanyl-nucleotide exchange factor activity"/>
    <property type="evidence" value="ECO:0007669"/>
    <property type="project" value="InterPro"/>
</dbReference>
<comment type="caution">
    <text evidence="3">The sequence shown here is derived from an EMBL/GenBank/DDBJ whole genome shotgun (WGS) entry which is preliminary data.</text>
</comment>
<dbReference type="Pfam" id="PF00621">
    <property type="entry name" value="RhoGEF"/>
    <property type="match status" value="1"/>
</dbReference>
<evidence type="ECO:0000256" key="1">
    <source>
        <dbReference type="SAM" id="MobiDB-lite"/>
    </source>
</evidence>
<protein>
    <recommendedName>
        <fullName evidence="2">DH domain-containing protein</fullName>
    </recommendedName>
</protein>
<dbReference type="InterPro" id="IPR035899">
    <property type="entry name" value="DBL_dom_sf"/>
</dbReference>
<sequence length="467" mass="53215">MVVFSMYIINKAGGLIYQRDFGKYREPFQMRLMTASTPSSENGVSGEDIGEIKSSTTGSRKSAHLTSLKPTKDTSNALILDSYRSSVDSAALFDQLVFNQGSKSCGTPSSSTPMTPTQQVSTSVSATILQQQKEDKKQEPSEIVQPTADSQQQQQDKSVDSLEQTNSVATPQNNDELLDPSVTPVTKKEEPSTTVTVVDNGATIVKDENGDQWQEQEDDLETFDSETETDADFLLPFSKVETFDNEDFDLEDLLAFSELAEMENYEPNVDEQQLELYRTKLPRFFDFDPNVEDRKKKLITLLFNMLHPYNGLDRARGKSTNRKATIFSGVSPLQYQEFKKFSVEEAGKLIYRVFTEWWKLKNATNIVLRDGMTPEQQYNTIFSNIEQILKTNTALLHDLKMDFKMHYPKNHFPSIFKKILPFLKVYTVYVNNYEKANELVEELIARNPKFNEYVESVYKKKGVTLVC</sequence>
<dbReference type="RefSeq" id="XP_044542103.1">
    <property type="nucleotide sequence ID" value="XM_044688885.1"/>
</dbReference>
<feature type="region of interest" description="Disordered" evidence="1">
    <location>
        <begin position="36"/>
        <end position="68"/>
    </location>
</feature>
<evidence type="ECO:0000259" key="2">
    <source>
        <dbReference type="PROSITE" id="PS50010"/>
    </source>
</evidence>
<dbReference type="InterPro" id="IPR000219">
    <property type="entry name" value="DH_dom"/>
</dbReference>
<dbReference type="InterPro" id="IPR051092">
    <property type="entry name" value="FYVE_RhoGEF_PH"/>
</dbReference>
<dbReference type="AlphaFoldDB" id="A0AA88GE44"/>
<dbReference type="PANTHER" id="PTHR12673">
    <property type="entry name" value="FACIOGENITAL DYSPLASIA PROTEIN"/>
    <property type="match status" value="1"/>
</dbReference>
<dbReference type="GO" id="GO:0005737">
    <property type="term" value="C:cytoplasm"/>
    <property type="evidence" value="ECO:0007669"/>
    <property type="project" value="TreeGrafter"/>
</dbReference>
<name>A0AA88GE44_NAELO</name>
<dbReference type="Gene3D" id="1.20.900.10">
    <property type="entry name" value="Dbl homology (DH) domain"/>
    <property type="match status" value="1"/>
</dbReference>
<feature type="compositionally biased region" description="Low complexity" evidence="1">
    <location>
        <begin position="107"/>
        <end position="123"/>
    </location>
</feature>
<accession>A0AA88GE44</accession>
<feature type="region of interest" description="Disordered" evidence="1">
    <location>
        <begin position="103"/>
        <end position="215"/>
    </location>
</feature>
<dbReference type="SUPFAM" id="SSF48065">
    <property type="entry name" value="DBL homology domain (DH-domain)"/>
    <property type="match status" value="1"/>
</dbReference>
<feature type="compositionally biased region" description="Polar residues" evidence="1">
    <location>
        <begin position="53"/>
        <end position="68"/>
    </location>
</feature>
<gene>
    <name evidence="3" type="ORF">C9374_013051</name>
</gene>
<feature type="domain" description="DH" evidence="2">
    <location>
        <begin position="375"/>
        <end position="467"/>
    </location>
</feature>
<evidence type="ECO:0000313" key="3">
    <source>
        <dbReference type="EMBL" id="KAG2372929.1"/>
    </source>
</evidence>
<dbReference type="PANTHER" id="PTHR12673:SF159">
    <property type="entry name" value="LD03170P"/>
    <property type="match status" value="1"/>
</dbReference>